<sequence>MMLRLKKWTCCCFTLLCFMLIFLLKTQMRTPATIRTTFQLEKEINYLWKKDDNIILKVKNVEQSAQIVNHTEGYVRSLNREQSLSIRLSDLKNQVENLRKITLQEVKYHNFYDFPGKLDPGEMIYADEKNYFSKVSEINRVKIAHLHRVKSSLSKNYVRTEIYDAAITQQFCHNFMKKFGINKTFEGKFCHIGIEKSLCQRELERRHFNFYDVHPKTIDQQGDRRRFGHQGDGKTRFGHQGDGITSFGHQGDGETSFGYQGDEKTTFGHFYIQVIQMGYIETLGRVTVYDEDTFVTIFPEMCLPETNFESTYKQFYKTEDEVFIISQFGGNNFYHTMVELIPRLSLFMDLLQSHPKIKIHIMDMSFTRDVLGLLGFDSNRIVSGFVKAKIAYLPRGTKCGNSDPLTLQILSDKYLDVLSNKINFNILSNKMDLHHQRKHRNSILLIKRSGTRKFKQHGHIRNTISNIASRNNLNFLEFSDVPQKKILATVAYFNNAFLVIGAHGAGLSNILFSRPGTFIIEVVCQGYIINPCYLDLSRKLGHRYYGITSMNKEKNCFNGELEVNVTELVEAVEFFVQQFILNKSEL</sequence>
<evidence type="ECO:0000256" key="4">
    <source>
        <dbReference type="ARBA" id="ARBA00022692"/>
    </source>
</evidence>
<evidence type="ECO:0000256" key="2">
    <source>
        <dbReference type="ARBA" id="ARBA00022676"/>
    </source>
</evidence>
<evidence type="ECO:0000256" key="5">
    <source>
        <dbReference type="ARBA" id="ARBA00022989"/>
    </source>
</evidence>
<dbReference type="PANTHER" id="PTHR20961:SF38">
    <property type="entry name" value="PROTEIN O-LINKED-MANNOSE BETA-1,4-N-ACETYLGLUCOSAMINYLTRANSFERASE 2"/>
    <property type="match status" value="1"/>
</dbReference>
<keyword evidence="4" id="KW-0812">Transmembrane</keyword>
<evidence type="ECO:0000256" key="3">
    <source>
        <dbReference type="ARBA" id="ARBA00022679"/>
    </source>
</evidence>
<dbReference type="InterPro" id="IPR049625">
    <property type="entry name" value="Glyco_transf_61_cat"/>
</dbReference>
<evidence type="ECO:0000313" key="9">
    <source>
        <dbReference type="EMBL" id="CAH1800947.1"/>
    </source>
</evidence>
<dbReference type="GO" id="GO:0097363">
    <property type="term" value="F:protein O-acetylglucosaminyltransferase activity"/>
    <property type="evidence" value="ECO:0007669"/>
    <property type="project" value="TreeGrafter"/>
</dbReference>
<organism evidence="9 10">
    <name type="scientific">Owenia fusiformis</name>
    <name type="common">Polychaete worm</name>
    <dbReference type="NCBI Taxonomy" id="6347"/>
    <lineage>
        <taxon>Eukaryota</taxon>
        <taxon>Metazoa</taxon>
        <taxon>Spiralia</taxon>
        <taxon>Lophotrochozoa</taxon>
        <taxon>Annelida</taxon>
        <taxon>Polychaeta</taxon>
        <taxon>Sedentaria</taxon>
        <taxon>Canalipalpata</taxon>
        <taxon>Sabellida</taxon>
        <taxon>Oweniida</taxon>
        <taxon>Oweniidae</taxon>
        <taxon>Owenia</taxon>
    </lineage>
</organism>
<dbReference type="PANTHER" id="PTHR20961">
    <property type="entry name" value="GLYCOSYLTRANSFERASE"/>
    <property type="match status" value="1"/>
</dbReference>
<protein>
    <recommendedName>
        <fullName evidence="8">Glycosyltransferase 61 catalytic domain-containing protein</fullName>
    </recommendedName>
</protein>
<keyword evidence="7" id="KW-0325">Glycoprotein</keyword>
<reference evidence="9" key="1">
    <citation type="submission" date="2022-03" db="EMBL/GenBank/DDBJ databases">
        <authorList>
            <person name="Martin C."/>
        </authorList>
    </citation>
    <scope>NUCLEOTIDE SEQUENCE</scope>
</reference>
<dbReference type="OrthoDB" id="2102136at2759"/>
<comment type="subcellular location">
    <subcellularLocation>
        <location evidence="1">Membrane</location>
        <topology evidence="1">Single-pass membrane protein</topology>
    </subcellularLocation>
</comment>
<keyword evidence="10" id="KW-1185">Reference proteome</keyword>
<dbReference type="AlphaFoldDB" id="A0A8S4Q505"/>
<dbReference type="EMBL" id="CAIIXF020000012">
    <property type="protein sequence ID" value="CAH1800947.1"/>
    <property type="molecule type" value="Genomic_DNA"/>
</dbReference>
<evidence type="ECO:0000256" key="6">
    <source>
        <dbReference type="ARBA" id="ARBA00023136"/>
    </source>
</evidence>
<dbReference type="Proteomes" id="UP000749559">
    <property type="component" value="Unassembled WGS sequence"/>
</dbReference>
<keyword evidence="2" id="KW-0328">Glycosyltransferase</keyword>
<feature type="domain" description="Glycosyltransferase 61 catalytic" evidence="8">
    <location>
        <begin position="333"/>
        <end position="520"/>
    </location>
</feature>
<keyword evidence="6" id="KW-0472">Membrane</keyword>
<dbReference type="InterPro" id="IPR007657">
    <property type="entry name" value="Glycosyltransferase_61"/>
</dbReference>
<keyword evidence="3" id="KW-0808">Transferase</keyword>
<dbReference type="GO" id="GO:0005783">
    <property type="term" value="C:endoplasmic reticulum"/>
    <property type="evidence" value="ECO:0007669"/>
    <property type="project" value="TreeGrafter"/>
</dbReference>
<dbReference type="GO" id="GO:0035269">
    <property type="term" value="P:protein O-linked glycosylation via mannose"/>
    <property type="evidence" value="ECO:0007669"/>
    <property type="project" value="TreeGrafter"/>
</dbReference>
<evidence type="ECO:0000256" key="7">
    <source>
        <dbReference type="ARBA" id="ARBA00023180"/>
    </source>
</evidence>
<dbReference type="GO" id="GO:0016020">
    <property type="term" value="C:membrane"/>
    <property type="evidence" value="ECO:0007669"/>
    <property type="project" value="UniProtKB-SubCell"/>
</dbReference>
<gene>
    <name evidence="9" type="ORF">OFUS_LOCUS24782</name>
</gene>
<dbReference type="Pfam" id="PF04577">
    <property type="entry name" value="Glyco_transf_61"/>
    <property type="match status" value="1"/>
</dbReference>
<evidence type="ECO:0000313" key="10">
    <source>
        <dbReference type="Proteomes" id="UP000749559"/>
    </source>
</evidence>
<keyword evidence="5" id="KW-1133">Transmembrane helix</keyword>
<accession>A0A8S4Q505</accession>
<evidence type="ECO:0000256" key="1">
    <source>
        <dbReference type="ARBA" id="ARBA00004167"/>
    </source>
</evidence>
<evidence type="ECO:0000259" key="8">
    <source>
        <dbReference type="Pfam" id="PF04577"/>
    </source>
</evidence>
<name>A0A8S4Q505_OWEFU</name>
<proteinExistence type="predicted"/>
<comment type="caution">
    <text evidence="9">The sequence shown here is derived from an EMBL/GenBank/DDBJ whole genome shotgun (WGS) entry which is preliminary data.</text>
</comment>